<name>A0AA35UYS6_METCP</name>
<feature type="region of interest" description="Disordered" evidence="1">
    <location>
        <begin position="14"/>
        <end position="94"/>
    </location>
</feature>
<dbReference type="AlphaFoldDB" id="A0AA35UYS6"/>
<reference evidence="2" key="1">
    <citation type="submission" date="2023-03" db="EMBL/GenBank/DDBJ databases">
        <authorList>
            <person name="Pearce D."/>
        </authorList>
    </citation>
    <scope>NUCLEOTIDE SEQUENCE</scope>
    <source>
        <strain evidence="2">Mc</strain>
    </source>
</reference>
<feature type="compositionally biased region" description="Polar residues" evidence="1">
    <location>
        <begin position="49"/>
        <end position="59"/>
    </location>
</feature>
<dbReference type="EMBL" id="OX458332">
    <property type="protein sequence ID" value="CAI8777243.1"/>
    <property type="molecule type" value="Genomic_DNA"/>
</dbReference>
<evidence type="ECO:0000313" key="2">
    <source>
        <dbReference type="EMBL" id="CAI8777243.1"/>
    </source>
</evidence>
<gene>
    <name evidence="2" type="ORF">MCNOR_1135</name>
</gene>
<protein>
    <submittedName>
        <fullName evidence="2">Uncharacterized protein</fullName>
    </submittedName>
</protein>
<feature type="compositionally biased region" description="Basic and acidic residues" evidence="1">
    <location>
        <begin position="62"/>
        <end position="73"/>
    </location>
</feature>
<feature type="compositionally biased region" description="Basic and acidic residues" evidence="1">
    <location>
        <begin position="26"/>
        <end position="39"/>
    </location>
</feature>
<dbReference type="Proteomes" id="UP001158598">
    <property type="component" value="Chromosome"/>
</dbReference>
<evidence type="ECO:0000256" key="1">
    <source>
        <dbReference type="SAM" id="MobiDB-lite"/>
    </source>
</evidence>
<accession>A0AA35UYS6</accession>
<proteinExistence type="predicted"/>
<organism evidence="2 3">
    <name type="scientific">Methylococcus capsulatus</name>
    <dbReference type="NCBI Taxonomy" id="414"/>
    <lineage>
        <taxon>Bacteria</taxon>
        <taxon>Pseudomonadati</taxon>
        <taxon>Pseudomonadota</taxon>
        <taxon>Gammaproteobacteria</taxon>
        <taxon>Methylococcales</taxon>
        <taxon>Methylococcaceae</taxon>
        <taxon>Methylococcus</taxon>
    </lineage>
</organism>
<sequence length="94" mass="10168">MVEYGDSGVCLVFDKGGPGKAAGHPSRKDRPGKQDRYGTDWEGLEGQDDPTSASLSGLRQTDGMHRTGERYTTERAASAWPHSKGQISACEWLA</sequence>
<evidence type="ECO:0000313" key="3">
    <source>
        <dbReference type="Proteomes" id="UP001158598"/>
    </source>
</evidence>